<name>A0ABU7UJZ1_LELAM</name>
<dbReference type="CDD" id="cd04301">
    <property type="entry name" value="NAT_SF"/>
    <property type="match status" value="1"/>
</dbReference>
<gene>
    <name evidence="2" type="ORF">V4839_22250</name>
</gene>
<dbReference type="Gene3D" id="3.40.630.30">
    <property type="match status" value="1"/>
</dbReference>
<dbReference type="SUPFAM" id="SSF55729">
    <property type="entry name" value="Acyl-CoA N-acyltransferases (Nat)"/>
    <property type="match status" value="1"/>
</dbReference>
<comment type="caution">
    <text evidence="2">The sequence shown here is derived from an EMBL/GenBank/DDBJ whole genome shotgun (WGS) entry which is preliminary data.</text>
</comment>
<reference evidence="2 3" key="1">
    <citation type="submission" date="2023-10" db="EMBL/GenBank/DDBJ databases">
        <title>Wastewater isolates of ESBL- and carbapenemase-producing Gram-negative bacteria from New Zealand.</title>
        <authorList>
            <person name="Straub C."/>
            <person name="Weaver L."/>
            <person name="Cornelius A."/>
            <person name="Mcgill E."/>
            <person name="Dyet K."/>
            <person name="White L."/>
            <person name="Pattis I."/>
        </authorList>
    </citation>
    <scope>NUCLEOTIDE SEQUENCE [LARGE SCALE GENOMIC DNA]</scope>
    <source>
        <strain evidence="2 3">ESBL35</strain>
    </source>
</reference>
<evidence type="ECO:0000313" key="3">
    <source>
        <dbReference type="Proteomes" id="UP001335910"/>
    </source>
</evidence>
<evidence type="ECO:0000313" key="2">
    <source>
        <dbReference type="EMBL" id="MEE9686150.1"/>
    </source>
</evidence>
<organism evidence="2 3">
    <name type="scientific">Lelliottia amnigena</name>
    <name type="common">Enterobacter amnigenus</name>
    <dbReference type="NCBI Taxonomy" id="61646"/>
    <lineage>
        <taxon>Bacteria</taxon>
        <taxon>Pseudomonadati</taxon>
        <taxon>Pseudomonadota</taxon>
        <taxon>Gammaproteobacteria</taxon>
        <taxon>Enterobacterales</taxon>
        <taxon>Enterobacteriaceae</taxon>
        <taxon>Lelliottia</taxon>
    </lineage>
</organism>
<dbReference type="Pfam" id="PF00583">
    <property type="entry name" value="Acetyltransf_1"/>
    <property type="match status" value="1"/>
</dbReference>
<proteinExistence type="predicted"/>
<accession>A0ABU7UJZ1</accession>
<dbReference type="InterPro" id="IPR016181">
    <property type="entry name" value="Acyl_CoA_acyltransferase"/>
</dbReference>
<feature type="domain" description="N-acetyltransferase" evidence="1">
    <location>
        <begin position="2"/>
        <end position="139"/>
    </location>
</feature>
<protein>
    <submittedName>
        <fullName evidence="2">GNAT family N-acetyltransferase</fullName>
    </submittedName>
</protein>
<dbReference type="RefSeq" id="WP_261893361.1">
    <property type="nucleotide sequence ID" value="NZ_JAZKLB010000002.1"/>
</dbReference>
<dbReference type="EMBL" id="JAZKLI010000002">
    <property type="protein sequence ID" value="MEE9686150.1"/>
    <property type="molecule type" value="Genomic_DNA"/>
</dbReference>
<dbReference type="InterPro" id="IPR000182">
    <property type="entry name" value="GNAT_dom"/>
</dbReference>
<dbReference type="PROSITE" id="PS51186">
    <property type="entry name" value="GNAT"/>
    <property type="match status" value="1"/>
</dbReference>
<evidence type="ECO:0000259" key="1">
    <source>
        <dbReference type="PROSITE" id="PS51186"/>
    </source>
</evidence>
<keyword evidence="3" id="KW-1185">Reference proteome</keyword>
<sequence length="139" mass="16322">MMDIRLKKELNEDEKAFTEVENENYEIANGVDFNYASFHFVAKENEEVLGVISGFACYAEVYIDGFVVKEKERARGVGRKLLQTVEDNFTGKGFNNINLVTNYFQAPKFYEKCGFKLEFIRRNKTNPKLDKYFYVKFFV</sequence>
<dbReference type="Proteomes" id="UP001335910">
    <property type="component" value="Unassembled WGS sequence"/>
</dbReference>